<dbReference type="InterPro" id="IPR043828">
    <property type="entry name" value="DUF5805"/>
</dbReference>
<dbReference type="HOGENOM" id="CLU_159080_0_0_2"/>
<dbReference type="Proteomes" id="UP000069906">
    <property type="component" value="Chromosome"/>
</dbReference>
<dbReference type="GeneID" id="26010664"/>
<feature type="region of interest" description="Disordered" evidence="1">
    <location>
        <begin position="44"/>
        <end position="78"/>
    </location>
</feature>
<dbReference type="AlphaFoldDB" id="A0A0F7PDX5"/>
<dbReference type="Pfam" id="PF19121">
    <property type="entry name" value="DUF5805"/>
    <property type="match status" value="1"/>
</dbReference>
<reference evidence="4" key="2">
    <citation type="submission" date="2015-05" db="EMBL/GenBank/DDBJ databases">
        <title>Complete genome sequence of Halanaeroarchaeum sulfurireducens type strain M27-SA2, a sulfate-reducer haloarchaeon from marine anoxic lake Medee.</title>
        <authorList>
            <person name="Messina E."/>
            <person name="Kublanov I.V."/>
            <person name="Toshchakov S."/>
            <person name="Arcadi E."/>
            <person name="La Spada G."/>
            <person name="La Cono V."/>
            <person name="Yakimov M.M."/>
        </authorList>
    </citation>
    <scope>NUCLEOTIDE SEQUENCE [LARGE SCALE GENOMIC DNA]</scope>
    <source>
        <strain evidence="4">M27-SA2</strain>
    </source>
</reference>
<name>A0A0F7PDX5_9EURY</name>
<organism evidence="2 5">
    <name type="scientific">Halanaeroarchaeum sulfurireducens</name>
    <dbReference type="NCBI Taxonomy" id="1604004"/>
    <lineage>
        <taxon>Archaea</taxon>
        <taxon>Methanobacteriati</taxon>
        <taxon>Methanobacteriota</taxon>
        <taxon>Stenosarchaea group</taxon>
        <taxon>Halobacteria</taxon>
        <taxon>Halobacteriales</taxon>
        <taxon>Halobacteriaceae</taxon>
        <taxon>Halanaeroarchaeum</taxon>
    </lineage>
</organism>
<dbReference type="EMBL" id="CP008874">
    <property type="protein sequence ID" value="AKH97819.1"/>
    <property type="molecule type" value="Genomic_DNA"/>
</dbReference>
<keyword evidence="5" id="KW-1185">Reference proteome</keyword>
<dbReference type="KEGG" id="hsf:HLASA_1320"/>
<evidence type="ECO:0000256" key="1">
    <source>
        <dbReference type="SAM" id="MobiDB-lite"/>
    </source>
</evidence>
<protein>
    <submittedName>
        <fullName evidence="2">Uncharacterized protein</fullName>
    </submittedName>
</protein>
<dbReference type="KEGG" id="hsu:HLASF_1333"/>
<evidence type="ECO:0000313" key="2">
    <source>
        <dbReference type="EMBL" id="AKH97819.1"/>
    </source>
</evidence>
<dbReference type="PATRIC" id="fig|1604004.4.peg.1400"/>
<reference evidence="3 4" key="3">
    <citation type="journal article" date="2016" name="Stand. Genomic Sci.">
        <title>Complete genome sequence of 'Halanaeroarchaeum sulfurireducens' M27-SA2, a sulfur-reducing and acetate-oxidizing haloarchaeon from the deep-sea hypersaline anoxic lake Medee.</title>
        <authorList>
            <person name="Messina E."/>
            <person name="Sorokin D.Y."/>
            <person name="Kublanov I.V."/>
            <person name="Toshchakov S."/>
            <person name="Lopatina A."/>
            <person name="Arcadi E."/>
            <person name="Smedile F."/>
            <person name="La Spada G."/>
            <person name="La Cono V."/>
            <person name="Yakimov M.M."/>
        </authorList>
    </citation>
    <scope>NUCLEOTIDE SEQUENCE [LARGE SCALE GENOMIC DNA]</scope>
    <source>
        <strain evidence="3 4">M27-SA2</strain>
    </source>
</reference>
<feature type="region of interest" description="Disordered" evidence="1">
    <location>
        <begin position="118"/>
        <end position="138"/>
    </location>
</feature>
<dbReference type="RefSeq" id="WP_050048533.1">
    <property type="nucleotide sequence ID" value="NZ_CP008874.1"/>
</dbReference>
<evidence type="ECO:0000313" key="5">
    <source>
        <dbReference type="Proteomes" id="UP000069906"/>
    </source>
</evidence>
<sequence>MDEETTTERSVVTTYVPAYQKERWEAHADELGMSQSEFVKTMVQAGRRGFGADDPEASTDPSSDPDPEGSDAMIGESDDLETTVLEALDENPYLNWDELVETVIGDVESDLEEVLTRLQEENEISHSPRHGGYVRMEE</sequence>
<evidence type="ECO:0000313" key="3">
    <source>
        <dbReference type="EMBL" id="ALG82213.1"/>
    </source>
</evidence>
<proteinExistence type="predicted"/>
<accession>A0A0F7PDX5</accession>
<evidence type="ECO:0000313" key="4">
    <source>
        <dbReference type="Proteomes" id="UP000060390"/>
    </source>
</evidence>
<dbReference type="OrthoDB" id="210343at2157"/>
<dbReference type="EMBL" id="CP011564">
    <property type="protein sequence ID" value="ALG82213.1"/>
    <property type="molecule type" value="Genomic_DNA"/>
</dbReference>
<gene>
    <name evidence="3" type="ORF">HLASA_1320</name>
    <name evidence="2" type="ORF">HLASF_1333</name>
</gene>
<reference evidence="2 5" key="1">
    <citation type="journal article" date="2015" name="ISME J.">
        <title>Elemental sulfur and acetate can support life of a novel strictly anaerobic haloarchaeon.</title>
        <authorList>
            <person name="Sorokin D.Y."/>
            <person name="Kublanov I.V."/>
            <person name="Gavrilov S.N."/>
            <person name="Rojo D."/>
            <person name="Roman P."/>
            <person name="Golyshin P.N."/>
            <person name="Slepak V.Z."/>
            <person name="Smedile F."/>
            <person name="Ferrer M."/>
            <person name="Messina E."/>
            <person name="La Cono V."/>
            <person name="Yakimov M.M."/>
        </authorList>
    </citation>
    <scope>NUCLEOTIDE SEQUENCE [LARGE SCALE GENOMIC DNA]</scope>
    <source>
        <strain evidence="2 5">HSR2</strain>
    </source>
</reference>
<dbReference type="Proteomes" id="UP000060390">
    <property type="component" value="Chromosome"/>
</dbReference>
<feature type="compositionally biased region" description="Acidic residues" evidence="1">
    <location>
        <begin position="53"/>
        <end position="69"/>
    </location>
</feature>